<evidence type="ECO:0000259" key="1">
    <source>
        <dbReference type="Pfam" id="PF01627"/>
    </source>
</evidence>
<feature type="domain" description="HPt" evidence="1">
    <location>
        <begin position="33"/>
        <end position="106"/>
    </location>
</feature>
<evidence type="ECO:0000313" key="2">
    <source>
        <dbReference type="EMBL" id="NKG21047.1"/>
    </source>
</evidence>
<dbReference type="Pfam" id="PF01627">
    <property type="entry name" value="Hpt"/>
    <property type="match status" value="1"/>
</dbReference>
<evidence type="ECO:0000313" key="3">
    <source>
        <dbReference type="Proteomes" id="UP000746595"/>
    </source>
</evidence>
<comment type="caution">
    <text evidence="2">The sequence shown here is derived from an EMBL/GenBank/DDBJ whole genome shotgun (WGS) entry which is preliminary data.</text>
</comment>
<dbReference type="SUPFAM" id="SSF47226">
    <property type="entry name" value="Histidine-containing phosphotransfer domain, HPT domain"/>
    <property type="match status" value="1"/>
</dbReference>
<dbReference type="EMBL" id="JAAWVT010000004">
    <property type="protein sequence ID" value="NKG21047.1"/>
    <property type="molecule type" value="Genomic_DNA"/>
</dbReference>
<proteinExistence type="predicted"/>
<dbReference type="Proteomes" id="UP000746595">
    <property type="component" value="Unassembled WGS sequence"/>
</dbReference>
<name>A0ABX1G6J8_9MICC</name>
<gene>
    <name evidence="2" type="ORF">HED64_10065</name>
</gene>
<keyword evidence="3" id="KW-1185">Reference proteome</keyword>
<dbReference type="InterPro" id="IPR036641">
    <property type="entry name" value="HPT_dom_sf"/>
</dbReference>
<protein>
    <submittedName>
        <fullName evidence="2">Hpt domain-containing protein</fullName>
    </submittedName>
</protein>
<organism evidence="2 3">
    <name type="scientific">Paeniglutamicibacter terrestris</name>
    <dbReference type="NCBI Taxonomy" id="2723403"/>
    <lineage>
        <taxon>Bacteria</taxon>
        <taxon>Bacillati</taxon>
        <taxon>Actinomycetota</taxon>
        <taxon>Actinomycetes</taxon>
        <taxon>Micrococcales</taxon>
        <taxon>Micrococcaceae</taxon>
        <taxon>Paeniglutamicibacter</taxon>
    </lineage>
</organism>
<dbReference type="RefSeq" id="WP_132364339.1">
    <property type="nucleotide sequence ID" value="NZ_JAAWVT010000004.1"/>
</dbReference>
<dbReference type="Gene3D" id="1.20.120.160">
    <property type="entry name" value="HPT domain"/>
    <property type="match status" value="1"/>
</dbReference>
<reference evidence="2 3" key="1">
    <citation type="submission" date="2020-04" db="EMBL/GenBank/DDBJ databases">
        <title>Paeniglutamicibacter sp. ANT13_2, a novel actinomycete isolated from sediment in Antarctica.</title>
        <authorList>
            <person name="Sakdapetsiri C."/>
            <person name="Pinyakong O."/>
        </authorList>
    </citation>
    <scope>NUCLEOTIDE SEQUENCE [LARGE SCALE GENOMIC DNA]</scope>
    <source>
        <strain evidence="2 3">ANT13_2</strain>
    </source>
</reference>
<accession>A0ABX1G6J8</accession>
<sequence>MTTQPVCPNETLSSKTLGKLGSELGADSVNTFITNFESMWPTRVSRLISALATRDVHAGEDAALSLRTAATMAGAKELAQLALLLHSAFRHENVTMQCELIEQIKQAGFGVLQILTKPGFAEQALKSYLQDSSD</sequence>
<dbReference type="InterPro" id="IPR008207">
    <property type="entry name" value="Sig_transdc_His_kin_Hpt_dom"/>
</dbReference>